<dbReference type="Proteomes" id="UP000015001">
    <property type="component" value="Unassembled WGS sequence"/>
</dbReference>
<dbReference type="HOGENOM" id="CLU_2902095_0_0_11"/>
<dbReference type="AlphaFoldDB" id="S4MUG9"/>
<proteinExistence type="predicted"/>
<name>S4MUG9_9ACTN</name>
<comment type="caution">
    <text evidence="1">The sequence shown here is derived from an EMBL/GenBank/DDBJ whole genome shotgun (WGS) entry which is preliminary data.</text>
</comment>
<organism evidence="1 2">
    <name type="scientific">Streptomyces afghaniensis 772</name>
    <dbReference type="NCBI Taxonomy" id="1283301"/>
    <lineage>
        <taxon>Bacteria</taxon>
        <taxon>Bacillati</taxon>
        <taxon>Actinomycetota</taxon>
        <taxon>Actinomycetes</taxon>
        <taxon>Kitasatosporales</taxon>
        <taxon>Streptomycetaceae</taxon>
        <taxon>Streptomyces</taxon>
    </lineage>
</organism>
<accession>S4MUG9</accession>
<gene>
    <name evidence="1" type="ORF">STAFG_3616</name>
</gene>
<evidence type="ECO:0000313" key="1">
    <source>
        <dbReference type="EMBL" id="EPJ39345.1"/>
    </source>
</evidence>
<reference evidence="1 2" key="1">
    <citation type="submission" date="2013-02" db="EMBL/GenBank/DDBJ databases">
        <title>Draft Genome Sequence of Streptomyces afghaniensis, Which Produces Compounds of the Julimycin B-Complex.</title>
        <authorList>
            <person name="Gruening B.A."/>
            <person name="Praeg A."/>
            <person name="Erxleben A."/>
            <person name="Guenther S."/>
            <person name="Fiedler H.-P."/>
            <person name="Goodfellow M."/>
            <person name="Mueller M."/>
        </authorList>
    </citation>
    <scope>NUCLEOTIDE SEQUENCE [LARGE SCALE GENOMIC DNA]</scope>
    <source>
        <strain evidence="1 2">772</strain>
    </source>
</reference>
<protein>
    <submittedName>
        <fullName evidence="1">Uncharacterized protein</fullName>
    </submittedName>
</protein>
<sequence length="62" mass="6246">MGAGLRVMASAPLHGGELPGVVDQELADLIRPGLTPAQACLLTVASCPGVTDILIAASIRHT</sequence>
<dbReference type="EMBL" id="AOPY01001424">
    <property type="protein sequence ID" value="EPJ39345.1"/>
    <property type="molecule type" value="Genomic_DNA"/>
</dbReference>
<keyword evidence="2" id="KW-1185">Reference proteome</keyword>
<dbReference type="PATRIC" id="fig|1283301.3.peg.3588"/>
<evidence type="ECO:0000313" key="2">
    <source>
        <dbReference type="Proteomes" id="UP000015001"/>
    </source>
</evidence>